<protein>
    <submittedName>
        <fullName evidence="1">Uncharacterized protein</fullName>
    </submittedName>
</protein>
<name>A0A8D8Q8H9_9HEMI</name>
<evidence type="ECO:0000313" key="1">
    <source>
        <dbReference type="EMBL" id="CAG6627143.1"/>
    </source>
</evidence>
<accession>A0A8D8Q8H9</accession>
<dbReference type="AlphaFoldDB" id="A0A8D8Q8H9"/>
<sequence>MLQQIFGCKDRFSFHKRRNFQKIPRFFFLVSPPHSLNATKEREYGYENVVECRGMNTANRYETVMRVRESAAWVRNDWSGDMLSGWVGGGWGFMVVRTDCSVPWLKAEREK</sequence>
<proteinExistence type="predicted"/>
<reference evidence="1" key="1">
    <citation type="submission" date="2021-05" db="EMBL/GenBank/DDBJ databases">
        <authorList>
            <person name="Alioto T."/>
            <person name="Alioto T."/>
            <person name="Gomez Garrido J."/>
        </authorList>
    </citation>
    <scope>NUCLEOTIDE SEQUENCE</scope>
</reference>
<dbReference type="EMBL" id="HBUF01064440">
    <property type="protein sequence ID" value="CAG6627143.1"/>
    <property type="molecule type" value="Transcribed_RNA"/>
</dbReference>
<organism evidence="1">
    <name type="scientific">Cacopsylla melanoneura</name>
    <dbReference type="NCBI Taxonomy" id="428564"/>
    <lineage>
        <taxon>Eukaryota</taxon>
        <taxon>Metazoa</taxon>
        <taxon>Ecdysozoa</taxon>
        <taxon>Arthropoda</taxon>
        <taxon>Hexapoda</taxon>
        <taxon>Insecta</taxon>
        <taxon>Pterygota</taxon>
        <taxon>Neoptera</taxon>
        <taxon>Paraneoptera</taxon>
        <taxon>Hemiptera</taxon>
        <taxon>Sternorrhyncha</taxon>
        <taxon>Psylloidea</taxon>
        <taxon>Psyllidae</taxon>
        <taxon>Psyllinae</taxon>
        <taxon>Cacopsylla</taxon>
    </lineage>
</organism>